<name>A0A8H5AU44_9AGAR</name>
<proteinExistence type="predicted"/>
<evidence type="ECO:0000313" key="2">
    <source>
        <dbReference type="Proteomes" id="UP000567179"/>
    </source>
</evidence>
<keyword evidence="2" id="KW-1185">Reference proteome</keyword>
<dbReference type="Proteomes" id="UP000567179">
    <property type="component" value="Unassembled WGS sequence"/>
</dbReference>
<accession>A0A8H5AU44</accession>
<sequence length="324" mass="35986">MSNNYLSTLADFANDCSLELPPSPDSISPNQVQIPKLLSVRNLTMSGKCHPFESPAFDEDPPDLSQRLQRVASLRHILAANIPCALWGEEAFLWHSSSYIWHEAHVLIPDAQIAAAAAALVSSGEFTTTPPTCRIGVIGCDIESIYPSPCVRLFTTTPPVLPWEGYDLPDETPSVEILLIPASTYSVDLVKQADLFDAYPVPDWAQTIDETRSSTLPPSLLVPKHTTLIASMAAFLLGNNPNSRNASSLRYHMSCLAQYQFSSEQWDENHPLWSPNTKEEALELRRTVLAELGTDTNARWLYELVIESTGLGVIEIWKRLEARR</sequence>
<dbReference type="OrthoDB" id="2730545at2759"/>
<reference evidence="1 2" key="1">
    <citation type="journal article" date="2020" name="ISME J.">
        <title>Uncovering the hidden diversity of litter-decomposition mechanisms in mushroom-forming fungi.</title>
        <authorList>
            <person name="Floudas D."/>
            <person name="Bentzer J."/>
            <person name="Ahren D."/>
            <person name="Johansson T."/>
            <person name="Persson P."/>
            <person name="Tunlid A."/>
        </authorList>
    </citation>
    <scope>NUCLEOTIDE SEQUENCE [LARGE SCALE GENOMIC DNA]</scope>
    <source>
        <strain evidence="1 2">CBS 101986</strain>
    </source>
</reference>
<dbReference type="EMBL" id="JAACJJ010000057">
    <property type="protein sequence ID" value="KAF5310786.1"/>
    <property type="molecule type" value="Genomic_DNA"/>
</dbReference>
<comment type="caution">
    <text evidence="1">The sequence shown here is derived from an EMBL/GenBank/DDBJ whole genome shotgun (WGS) entry which is preliminary data.</text>
</comment>
<protein>
    <submittedName>
        <fullName evidence="1">Uncharacterized protein</fullName>
    </submittedName>
</protein>
<dbReference type="AlphaFoldDB" id="A0A8H5AU44"/>
<gene>
    <name evidence="1" type="ORF">D9619_007994</name>
</gene>
<organism evidence="1 2">
    <name type="scientific">Psilocybe cf. subviscida</name>
    <dbReference type="NCBI Taxonomy" id="2480587"/>
    <lineage>
        <taxon>Eukaryota</taxon>
        <taxon>Fungi</taxon>
        <taxon>Dikarya</taxon>
        <taxon>Basidiomycota</taxon>
        <taxon>Agaricomycotina</taxon>
        <taxon>Agaricomycetes</taxon>
        <taxon>Agaricomycetidae</taxon>
        <taxon>Agaricales</taxon>
        <taxon>Agaricineae</taxon>
        <taxon>Strophariaceae</taxon>
        <taxon>Psilocybe</taxon>
    </lineage>
</organism>
<evidence type="ECO:0000313" key="1">
    <source>
        <dbReference type="EMBL" id="KAF5310786.1"/>
    </source>
</evidence>